<feature type="compositionally biased region" description="Gly residues" evidence="4">
    <location>
        <begin position="186"/>
        <end position="195"/>
    </location>
</feature>
<dbReference type="GO" id="GO:0005789">
    <property type="term" value="C:endoplasmic reticulum membrane"/>
    <property type="evidence" value="ECO:0007669"/>
    <property type="project" value="TreeGrafter"/>
</dbReference>
<dbReference type="GO" id="GO:0032933">
    <property type="term" value="P:SREBP signaling pathway"/>
    <property type="evidence" value="ECO:0007669"/>
    <property type="project" value="TreeGrafter"/>
</dbReference>
<comment type="subcellular location">
    <subcellularLocation>
        <location evidence="1">Membrane</location>
        <topology evidence="1">Single-pass membrane protein</topology>
    </subcellularLocation>
</comment>
<reference evidence="5" key="1">
    <citation type="submission" date="2021-01" db="EMBL/GenBank/DDBJ databases">
        <authorList>
            <person name="Corre E."/>
            <person name="Pelletier E."/>
            <person name="Niang G."/>
            <person name="Scheremetjew M."/>
            <person name="Finn R."/>
            <person name="Kale V."/>
            <person name="Holt S."/>
            <person name="Cochrane G."/>
            <person name="Meng A."/>
            <person name="Brown T."/>
            <person name="Cohen L."/>
        </authorList>
    </citation>
    <scope>NUCLEOTIDE SEQUENCE</scope>
    <source>
        <strain evidence="5">RCC1693</strain>
    </source>
</reference>
<evidence type="ECO:0008006" key="6">
    <source>
        <dbReference type="Google" id="ProtNLM"/>
    </source>
</evidence>
<dbReference type="PANTHER" id="PTHR15351:SF3">
    <property type="entry name" value="ERLIN"/>
    <property type="match status" value="1"/>
</dbReference>
<dbReference type="AlphaFoldDB" id="A0A7S2GCY2"/>
<accession>A0A7S2GCY2</accession>
<evidence type="ECO:0000313" key="5">
    <source>
        <dbReference type="EMBL" id="CAD9446023.1"/>
    </source>
</evidence>
<evidence type="ECO:0000256" key="2">
    <source>
        <dbReference type="ARBA" id="ARBA00008164"/>
    </source>
</evidence>
<gene>
    <name evidence="5" type="ORF">FPAR1323_LOCUS16011</name>
</gene>
<dbReference type="GO" id="GO:0031625">
    <property type="term" value="F:ubiquitin protein ligase binding"/>
    <property type="evidence" value="ECO:0007669"/>
    <property type="project" value="InterPro"/>
</dbReference>
<proteinExistence type="inferred from homology"/>
<evidence type="ECO:0000256" key="1">
    <source>
        <dbReference type="ARBA" id="ARBA00004167"/>
    </source>
</evidence>
<evidence type="ECO:0000256" key="3">
    <source>
        <dbReference type="ARBA" id="ARBA00023136"/>
    </source>
</evidence>
<evidence type="ECO:0000256" key="4">
    <source>
        <dbReference type="SAM" id="MobiDB-lite"/>
    </source>
</evidence>
<dbReference type="InterPro" id="IPR033294">
    <property type="entry name" value="Erlin1/2"/>
</dbReference>
<dbReference type="PANTHER" id="PTHR15351">
    <property type="entry name" value="ERLIN (ER LIPID RAFT ASSOCIATED PROTEIN) HOMOLOG"/>
    <property type="match status" value="1"/>
</dbReference>
<feature type="region of interest" description="Disordered" evidence="4">
    <location>
        <begin position="183"/>
        <end position="219"/>
    </location>
</feature>
<comment type="similarity">
    <text evidence="2">Belongs to the band 7/mec-2 family.</text>
</comment>
<keyword evidence="3" id="KW-0472">Membrane</keyword>
<protein>
    <recommendedName>
        <fullName evidence="6">Band 7 domain-containing protein</fullName>
    </recommendedName>
</protein>
<organism evidence="5">
    <name type="scientific">Florenciella parvula</name>
    <dbReference type="NCBI Taxonomy" id="236787"/>
    <lineage>
        <taxon>Eukaryota</taxon>
        <taxon>Sar</taxon>
        <taxon>Stramenopiles</taxon>
        <taxon>Ochrophyta</taxon>
        <taxon>Dictyochophyceae</taxon>
        <taxon>Florenciellales</taxon>
        <taxon>Florenciella</taxon>
    </lineage>
</organism>
<dbReference type="EMBL" id="HBGT01030669">
    <property type="protein sequence ID" value="CAD9446023.1"/>
    <property type="molecule type" value="Transcribed_RNA"/>
</dbReference>
<sequence>MCSTLTLHEVFIDRFAELDEILKRRLTAVIEQWAPGLDIIAVRMVKPTIPEAIQDKFSRANDLTSKLKTINERQHVELAAVEKERSLAVMAAEKDSAVAQMAADARVLKTTEKVALENVSNTMHVARSKERADAYAYGRMKEAEVNRLRLTPEFLAMRAQQEYLKGMDMYLGSHVPTTFAMRSDSGGDGKGGGGEVENPALLTQGMRQVRPGLQQDQEG</sequence>
<dbReference type="GO" id="GO:0015485">
    <property type="term" value="F:cholesterol binding"/>
    <property type="evidence" value="ECO:0007669"/>
    <property type="project" value="TreeGrafter"/>
</dbReference>
<name>A0A7S2GCY2_9STRA</name>